<keyword evidence="6 15" id="KW-0479">Metal-binding</keyword>
<dbReference type="FunFam" id="2.70.98.20:FF:000001">
    <property type="entry name" value="Amine oxidase"/>
    <property type="match status" value="1"/>
</dbReference>
<evidence type="ECO:0000313" key="19">
    <source>
        <dbReference type="EMBL" id="GIJ68525.1"/>
    </source>
</evidence>
<evidence type="ECO:0000259" key="18">
    <source>
        <dbReference type="Pfam" id="PF21994"/>
    </source>
</evidence>
<dbReference type="Gene3D" id="2.70.98.20">
    <property type="entry name" value="Copper amine oxidase, catalytic domain"/>
    <property type="match status" value="1"/>
</dbReference>
<dbReference type="PANTHER" id="PTHR10638:SF86">
    <property type="entry name" value="COPPER AMINE OXIDASE 1-RELATED"/>
    <property type="match status" value="1"/>
</dbReference>
<dbReference type="InterPro" id="IPR016182">
    <property type="entry name" value="Cu_amine_oxidase_N-reg"/>
</dbReference>
<keyword evidence="9 15" id="KW-0186">Copper</keyword>
<organism evidence="19 20">
    <name type="scientific">Virgisporangium ochraceum</name>
    <dbReference type="NCBI Taxonomy" id="65505"/>
    <lineage>
        <taxon>Bacteria</taxon>
        <taxon>Bacillati</taxon>
        <taxon>Actinomycetota</taxon>
        <taxon>Actinomycetes</taxon>
        <taxon>Micromonosporales</taxon>
        <taxon>Micromonosporaceae</taxon>
        <taxon>Virgisporangium</taxon>
    </lineage>
</organism>
<evidence type="ECO:0000256" key="1">
    <source>
        <dbReference type="ARBA" id="ARBA00001935"/>
    </source>
</evidence>
<dbReference type="NCBIfam" id="NF008559">
    <property type="entry name" value="PRK11504.1"/>
    <property type="match status" value="1"/>
</dbReference>
<dbReference type="Pfam" id="PF02728">
    <property type="entry name" value="Cu_amine_oxidN3"/>
    <property type="match status" value="1"/>
</dbReference>
<gene>
    <name evidence="19" type="primary">tynA</name>
    <name evidence="19" type="ORF">Voc01_034420</name>
</gene>
<dbReference type="GO" id="GO:0008131">
    <property type="term" value="F:primary methylamine oxidase activity"/>
    <property type="evidence" value="ECO:0007669"/>
    <property type="project" value="UniProtKB-EC"/>
</dbReference>
<dbReference type="InterPro" id="IPR049947">
    <property type="entry name" value="Cu_Am_Ox_Cu-bd"/>
</dbReference>
<comment type="cofactor">
    <cofactor evidence="1">
        <name>Cu cation</name>
        <dbReference type="ChEBI" id="CHEBI:23378"/>
    </cofactor>
</comment>
<evidence type="ECO:0000256" key="2">
    <source>
        <dbReference type="ARBA" id="ARBA00001936"/>
    </source>
</evidence>
<comment type="subunit">
    <text evidence="5">Homodimer.</text>
</comment>
<comment type="PTM">
    <text evidence="14 15">Topaquinone (TPQ) is generated by copper-dependent autoxidation of a specific tyrosyl residue.</text>
</comment>
<feature type="active site" description="Proton acceptor" evidence="13">
    <location>
        <position position="294"/>
    </location>
</feature>
<dbReference type="SUPFAM" id="SSF54416">
    <property type="entry name" value="Amine oxidase N-terminal region"/>
    <property type="match status" value="2"/>
</dbReference>
<evidence type="ECO:0000256" key="15">
    <source>
        <dbReference type="RuleBase" id="RU000672"/>
    </source>
</evidence>
<reference evidence="19" key="1">
    <citation type="submission" date="2021-01" db="EMBL/GenBank/DDBJ databases">
        <title>Whole genome shotgun sequence of Virgisporangium ochraceum NBRC 16418.</title>
        <authorList>
            <person name="Komaki H."/>
            <person name="Tamura T."/>
        </authorList>
    </citation>
    <scope>NUCLEOTIDE SEQUENCE</scope>
    <source>
        <strain evidence="19">NBRC 16418</strain>
    </source>
</reference>
<keyword evidence="20" id="KW-1185">Reference proteome</keyword>
<evidence type="ECO:0000256" key="3">
    <source>
        <dbReference type="ARBA" id="ARBA00001947"/>
    </source>
</evidence>
<dbReference type="Gene3D" id="3.10.450.40">
    <property type="match status" value="2"/>
</dbReference>
<proteinExistence type="inferred from homology"/>
<feature type="domain" description="Copper amine oxidase N3-terminal" evidence="17">
    <location>
        <begin position="99"/>
        <end position="194"/>
    </location>
</feature>
<dbReference type="InterPro" id="IPR054157">
    <property type="entry name" value="AGAO-like_N2"/>
</dbReference>
<evidence type="ECO:0000256" key="10">
    <source>
        <dbReference type="ARBA" id="ARBA00023157"/>
    </source>
</evidence>
<evidence type="ECO:0000259" key="16">
    <source>
        <dbReference type="Pfam" id="PF01179"/>
    </source>
</evidence>
<dbReference type="InterPro" id="IPR000269">
    <property type="entry name" value="Cu_amine_oxidase"/>
</dbReference>
<comment type="catalytic activity">
    <reaction evidence="12">
        <text>a primary methyl amine + O2 + H2O = an aldehyde + H2O2 + NH4(+)</text>
        <dbReference type="Rhea" id="RHEA:16153"/>
        <dbReference type="ChEBI" id="CHEBI:15377"/>
        <dbReference type="ChEBI" id="CHEBI:15379"/>
        <dbReference type="ChEBI" id="CHEBI:16240"/>
        <dbReference type="ChEBI" id="CHEBI:17478"/>
        <dbReference type="ChEBI" id="CHEBI:28938"/>
        <dbReference type="ChEBI" id="CHEBI:228804"/>
        <dbReference type="EC" id="1.4.3.21"/>
    </reaction>
</comment>
<keyword evidence="11" id="KW-0464">Manganese</keyword>
<evidence type="ECO:0000259" key="17">
    <source>
        <dbReference type="Pfam" id="PF02728"/>
    </source>
</evidence>
<accession>A0A8J3ZW06</accession>
<evidence type="ECO:0000256" key="12">
    <source>
        <dbReference type="ARBA" id="ARBA00048032"/>
    </source>
</evidence>
<dbReference type="GO" id="GO:0005507">
    <property type="term" value="F:copper ion binding"/>
    <property type="evidence" value="ECO:0007669"/>
    <property type="project" value="InterPro"/>
</dbReference>
<comment type="cofactor">
    <cofactor evidence="3">
        <name>Zn(2+)</name>
        <dbReference type="ChEBI" id="CHEBI:29105"/>
    </cofactor>
</comment>
<dbReference type="PANTHER" id="PTHR10638">
    <property type="entry name" value="COPPER AMINE OXIDASE"/>
    <property type="match status" value="1"/>
</dbReference>
<evidence type="ECO:0000256" key="4">
    <source>
        <dbReference type="ARBA" id="ARBA00007983"/>
    </source>
</evidence>
<dbReference type="EC" id="1.4.3.-" evidence="15"/>
<keyword evidence="8 15" id="KW-0560">Oxidoreductase</keyword>
<comment type="caution">
    <text evidence="19">The sequence shown here is derived from an EMBL/GenBank/DDBJ whole genome shotgun (WGS) entry which is preliminary data.</text>
</comment>
<feature type="domain" description="AGAO-like N2" evidence="18">
    <location>
        <begin position="12"/>
        <end position="87"/>
    </location>
</feature>
<evidence type="ECO:0000256" key="14">
    <source>
        <dbReference type="PIRSR" id="PIRSR600269-51"/>
    </source>
</evidence>
<evidence type="ECO:0000256" key="5">
    <source>
        <dbReference type="ARBA" id="ARBA00011738"/>
    </source>
</evidence>
<dbReference type="GO" id="GO:0048038">
    <property type="term" value="F:quinone binding"/>
    <property type="evidence" value="ECO:0007669"/>
    <property type="project" value="InterPro"/>
</dbReference>
<dbReference type="PROSITE" id="PS01165">
    <property type="entry name" value="COPPER_AMINE_OXID_2"/>
    <property type="match status" value="1"/>
</dbReference>
<evidence type="ECO:0000313" key="20">
    <source>
        <dbReference type="Proteomes" id="UP000635606"/>
    </source>
</evidence>
<keyword evidence="7 13" id="KW-0801">TPQ</keyword>
<comment type="cofactor">
    <cofactor evidence="2">
        <name>Mn(2+)</name>
        <dbReference type="ChEBI" id="CHEBI:29035"/>
    </cofactor>
</comment>
<comment type="cofactor">
    <cofactor evidence="15">
        <name>Cu cation</name>
        <dbReference type="ChEBI" id="CHEBI:23378"/>
    </cofactor>
    <text evidence="15">Contains 1 topaquinone per subunit.</text>
</comment>
<dbReference type="InterPro" id="IPR049948">
    <property type="entry name" value="Cu_Am_ox_TPQ-bd"/>
</dbReference>
<evidence type="ECO:0000256" key="13">
    <source>
        <dbReference type="PIRSR" id="PIRSR600269-50"/>
    </source>
</evidence>
<dbReference type="InterPro" id="IPR015798">
    <property type="entry name" value="Cu_amine_oxidase_C"/>
</dbReference>
<feature type="modified residue" description="2',4',5'-topaquinone" evidence="14">
    <location>
        <position position="378"/>
    </location>
</feature>
<evidence type="ECO:0000256" key="9">
    <source>
        <dbReference type="ARBA" id="ARBA00023008"/>
    </source>
</evidence>
<dbReference type="Proteomes" id="UP000635606">
    <property type="component" value="Unassembled WGS sequence"/>
</dbReference>
<dbReference type="RefSeq" id="WP_203928471.1">
    <property type="nucleotide sequence ID" value="NZ_BOPH01000043.1"/>
</dbReference>
<evidence type="ECO:0000256" key="8">
    <source>
        <dbReference type="ARBA" id="ARBA00023002"/>
    </source>
</evidence>
<keyword evidence="10" id="KW-1015">Disulfide bond</keyword>
<dbReference type="InterPro" id="IPR015802">
    <property type="entry name" value="Cu_amine_oxidase_N3"/>
</dbReference>
<dbReference type="AlphaFoldDB" id="A0A8J3ZW06"/>
<evidence type="ECO:0000256" key="7">
    <source>
        <dbReference type="ARBA" id="ARBA00022772"/>
    </source>
</evidence>
<sequence length="630" mass="69163">MAPSHPLARLSADEFTAARDLLARAGHVTDTVRFANLCLEEPPKADVLAFDAGDPVDRRVRAILLDVTTGATTIVVASLTRAAVDSVRTVDTGAEGQAPILPEEFEAVDRIVKADGRWVAAMARRGVTDVDLVRACPLSAGDFGIEGEPGRRLLRVLSFVAENDADHCWAHPVDGVVAYVDLIRGEVTDLIDHEVLPVPGEPGNFDDPGFVGPARTTLRPIEITQPEGRSFTVDDDVVSWEGWRFRVGFDPREGLVLHQVSIHDRPVIYRASVAEMVVPYADPARVRFWQNYFDAGEYLLGQQVNTLTLGCDCLGDIHYLPAVLPDADGAPRTVENAVCLHEEDHGVLWKHSDLFTGSRETRRQRRLVVSFFVTVGNYDYGFYWYLYLDGTIELEVKATGVLFTSAYRADSPWATEVAPGLGAPFHQHLFCARLDMTVDGPRNVVDEVDVTRVPTGADNPYGNAFTRTATRLTRESEPRLADPAVGRVWRVANPDSLNRLGKPVAYTLEPEAQPVLLADDGAPIARRATFATRHLWVTPYSPDERYPAGELVNQHPGGDGLPAYTANGRSIDGADVVLWHTFGSTHFPRPEDWPVMPVQTCGFRLQPSGFFDRNPTLDVPATPGGGHCHT</sequence>
<dbReference type="Pfam" id="PF21994">
    <property type="entry name" value="AGAO-like_N2"/>
    <property type="match status" value="1"/>
</dbReference>
<dbReference type="InterPro" id="IPR036460">
    <property type="entry name" value="Cu_amine_oxidase_C_sf"/>
</dbReference>
<feature type="domain" description="Copper amine oxidase catalytic" evidence="16">
    <location>
        <begin position="221"/>
        <end position="617"/>
    </location>
</feature>
<dbReference type="GO" id="GO:0009308">
    <property type="term" value="P:amine metabolic process"/>
    <property type="evidence" value="ECO:0007669"/>
    <property type="project" value="UniProtKB-UniRule"/>
</dbReference>
<evidence type="ECO:0000256" key="11">
    <source>
        <dbReference type="ARBA" id="ARBA00023211"/>
    </source>
</evidence>
<dbReference type="EMBL" id="BOPH01000043">
    <property type="protein sequence ID" value="GIJ68525.1"/>
    <property type="molecule type" value="Genomic_DNA"/>
</dbReference>
<comment type="similarity">
    <text evidence="4 15">Belongs to the copper/topaquinone oxidase family.</text>
</comment>
<dbReference type="Pfam" id="PF01179">
    <property type="entry name" value="Cu_amine_oxid"/>
    <property type="match status" value="1"/>
</dbReference>
<evidence type="ECO:0000256" key="6">
    <source>
        <dbReference type="ARBA" id="ARBA00022723"/>
    </source>
</evidence>
<feature type="active site" description="Schiff-base intermediate with substrate; via topaquinone" evidence="13">
    <location>
        <position position="378"/>
    </location>
</feature>
<dbReference type="SUPFAM" id="SSF49998">
    <property type="entry name" value="Amine oxidase catalytic domain"/>
    <property type="match status" value="1"/>
</dbReference>
<name>A0A8J3ZW06_9ACTN</name>
<dbReference type="PROSITE" id="PS01164">
    <property type="entry name" value="COPPER_AMINE_OXID_1"/>
    <property type="match status" value="1"/>
</dbReference>
<protein>
    <recommendedName>
        <fullName evidence="15">Amine oxidase</fullName>
        <ecNumber evidence="15">1.4.3.-</ecNumber>
    </recommendedName>
</protein>